<name>A0A7Y0BNJ9_9SPHN</name>
<dbReference type="EMBL" id="JABBGM010000003">
    <property type="protein sequence ID" value="NML93690.1"/>
    <property type="molecule type" value="Genomic_DNA"/>
</dbReference>
<proteinExistence type="predicted"/>
<accession>A0A7Y0BNJ9</accession>
<sequence>MSEVLFLAHRVPFPPDRGDRIRSSHLLRRIAEAATVHFGCLIEDEADKAALPAIEALCASHHCAARPPIGRAGIVALARRQPVSVAAFDAPSLHAWVRDTINTRPISAIFVFSGQMAPYVPDDFAGRVVMDFVDVDSAKYEAYAAAAGQPRRWLYAREDRLLRGLEESAARRADLSLFVSAEERDLFSARLRSHDGIALAALGNGIDAAAFDPSGIASTPELADGGPHLVFTGQMDYPPNVEAVTLFARQVFPRVRALYPNARFAIVGRAPTATVQALGALPGVLVTGAVPDVRPWLAGADLVVAPLAIARGVQNKVLEAMAMARPVLLTSGAATGIAARDGEHFAVADGAHAFGTRALALLGQAQARRAMGCAARDFVLAHHAWESVLAPLPAMLGLAV</sequence>
<dbReference type="AlphaFoldDB" id="A0A7Y0BNJ9"/>
<dbReference type="PANTHER" id="PTHR12526:SF600">
    <property type="entry name" value="GLYCOSYL TRANSFERASE GROUP 1"/>
    <property type="match status" value="1"/>
</dbReference>
<dbReference type="NCBIfam" id="TIGR03087">
    <property type="entry name" value="stp1"/>
    <property type="match status" value="1"/>
</dbReference>
<organism evidence="1 2">
    <name type="scientific">Novosphingobium olei</name>
    <dbReference type="NCBI Taxonomy" id="2728851"/>
    <lineage>
        <taxon>Bacteria</taxon>
        <taxon>Pseudomonadati</taxon>
        <taxon>Pseudomonadota</taxon>
        <taxon>Alphaproteobacteria</taxon>
        <taxon>Sphingomonadales</taxon>
        <taxon>Sphingomonadaceae</taxon>
        <taxon>Novosphingobium</taxon>
    </lineage>
</organism>
<comment type="caution">
    <text evidence="1">The sequence shown here is derived from an EMBL/GenBank/DDBJ whole genome shotgun (WGS) entry which is preliminary data.</text>
</comment>
<dbReference type="Pfam" id="PF13692">
    <property type="entry name" value="Glyco_trans_1_4"/>
    <property type="match status" value="1"/>
</dbReference>
<keyword evidence="2" id="KW-1185">Reference proteome</keyword>
<gene>
    <name evidence="1" type="ORF">HHL27_08425</name>
</gene>
<dbReference type="Gene3D" id="3.40.50.2000">
    <property type="entry name" value="Glycogen Phosphorylase B"/>
    <property type="match status" value="2"/>
</dbReference>
<dbReference type="GO" id="GO:0016757">
    <property type="term" value="F:glycosyltransferase activity"/>
    <property type="evidence" value="ECO:0007669"/>
    <property type="project" value="TreeGrafter"/>
</dbReference>
<evidence type="ECO:0000313" key="1">
    <source>
        <dbReference type="EMBL" id="NML93690.1"/>
    </source>
</evidence>
<reference evidence="1 2" key="1">
    <citation type="submission" date="2020-04" db="EMBL/GenBank/DDBJ databases">
        <title>Novosphingobium sp. TW-4 isolated from soil.</title>
        <authorList>
            <person name="Dahal R.H."/>
            <person name="Chaudhary D.K."/>
        </authorList>
    </citation>
    <scope>NUCLEOTIDE SEQUENCE [LARGE SCALE GENOMIC DNA]</scope>
    <source>
        <strain evidence="1 2">TW-4</strain>
    </source>
</reference>
<dbReference type="PANTHER" id="PTHR12526">
    <property type="entry name" value="GLYCOSYLTRANSFERASE"/>
    <property type="match status" value="1"/>
</dbReference>
<evidence type="ECO:0000313" key="2">
    <source>
        <dbReference type="Proteomes" id="UP000583556"/>
    </source>
</evidence>
<dbReference type="RefSeq" id="WP_169492961.1">
    <property type="nucleotide sequence ID" value="NZ_JABBGM010000003.1"/>
</dbReference>
<keyword evidence="1" id="KW-0808">Transferase</keyword>
<dbReference type="CDD" id="cd03801">
    <property type="entry name" value="GT4_PimA-like"/>
    <property type="match status" value="1"/>
</dbReference>
<dbReference type="SUPFAM" id="SSF53756">
    <property type="entry name" value="UDP-Glycosyltransferase/glycogen phosphorylase"/>
    <property type="match status" value="1"/>
</dbReference>
<protein>
    <submittedName>
        <fullName evidence="1">TIGR03087 family PEP-CTERM/XrtA system glycosyltransferase</fullName>
    </submittedName>
</protein>
<dbReference type="Proteomes" id="UP000583556">
    <property type="component" value="Unassembled WGS sequence"/>
</dbReference>
<dbReference type="InterPro" id="IPR017521">
    <property type="entry name" value="Sugar_tfrase_PEP-CTERM_Stp1"/>
</dbReference>